<dbReference type="AlphaFoldDB" id="A0AAW0DAR5"/>
<feature type="transmembrane region" description="Helical" evidence="1">
    <location>
        <begin position="178"/>
        <end position="203"/>
    </location>
</feature>
<feature type="transmembrane region" description="Helical" evidence="1">
    <location>
        <begin position="64"/>
        <end position="88"/>
    </location>
</feature>
<feature type="transmembrane region" description="Helical" evidence="1">
    <location>
        <begin position="12"/>
        <end position="32"/>
    </location>
</feature>
<gene>
    <name evidence="2" type="ORF">R3P38DRAFT_2870122</name>
</gene>
<reference evidence="2 3" key="1">
    <citation type="journal article" date="2024" name="J Genomics">
        <title>Draft genome sequencing and assembly of Favolaschia claudopus CIRM-BRFM 2984 isolated from oak limbs.</title>
        <authorList>
            <person name="Navarro D."/>
            <person name="Drula E."/>
            <person name="Chaduli D."/>
            <person name="Cazenave R."/>
            <person name="Ahrendt S."/>
            <person name="Wang J."/>
            <person name="Lipzen A."/>
            <person name="Daum C."/>
            <person name="Barry K."/>
            <person name="Grigoriev I.V."/>
            <person name="Favel A."/>
            <person name="Rosso M.N."/>
            <person name="Martin F."/>
        </authorList>
    </citation>
    <scope>NUCLEOTIDE SEQUENCE [LARGE SCALE GENOMIC DNA]</scope>
    <source>
        <strain evidence="2 3">CIRM-BRFM 2984</strain>
    </source>
</reference>
<comment type="caution">
    <text evidence="2">The sequence shown here is derived from an EMBL/GenBank/DDBJ whole genome shotgun (WGS) entry which is preliminary data.</text>
</comment>
<protein>
    <submittedName>
        <fullName evidence="2">Uncharacterized protein</fullName>
    </submittedName>
</protein>
<feature type="transmembrane region" description="Helical" evidence="1">
    <location>
        <begin position="139"/>
        <end position="157"/>
    </location>
</feature>
<sequence length="225" mass="24385">MAESEACKSAVALFLGGTYVLLGVTAFCLFYRRKAGGRAVFMCAIAVMLCLAMQQASLEHQSNIVGFVEDLVLVTNNAIADGLFAYRCYLIWGPPFNKQVICLPILLLVITTVLGYVTVYRNDLSHPGTHIMDSRIGFIFANVTNLVLTGLTAGRIWRTRRQFRTLVGEKTAIRRYTNAISVLLESGAAYTLFLVLVILALTFGRTATSGPSAIFPSIAYGAAAG</sequence>
<evidence type="ECO:0000313" key="2">
    <source>
        <dbReference type="EMBL" id="KAK7048561.1"/>
    </source>
</evidence>
<feature type="transmembrane region" description="Helical" evidence="1">
    <location>
        <begin position="100"/>
        <end position="119"/>
    </location>
</feature>
<evidence type="ECO:0000313" key="3">
    <source>
        <dbReference type="Proteomes" id="UP001362999"/>
    </source>
</evidence>
<feature type="transmembrane region" description="Helical" evidence="1">
    <location>
        <begin position="39"/>
        <end position="58"/>
    </location>
</feature>
<keyword evidence="1" id="KW-0472">Membrane</keyword>
<dbReference type="Proteomes" id="UP001362999">
    <property type="component" value="Unassembled WGS sequence"/>
</dbReference>
<keyword evidence="1" id="KW-1133">Transmembrane helix</keyword>
<keyword evidence="1" id="KW-0812">Transmembrane</keyword>
<dbReference type="EMBL" id="JAWWNJ010000009">
    <property type="protein sequence ID" value="KAK7048561.1"/>
    <property type="molecule type" value="Genomic_DNA"/>
</dbReference>
<proteinExistence type="predicted"/>
<evidence type="ECO:0000256" key="1">
    <source>
        <dbReference type="SAM" id="Phobius"/>
    </source>
</evidence>
<organism evidence="2 3">
    <name type="scientific">Favolaschia claudopus</name>
    <dbReference type="NCBI Taxonomy" id="2862362"/>
    <lineage>
        <taxon>Eukaryota</taxon>
        <taxon>Fungi</taxon>
        <taxon>Dikarya</taxon>
        <taxon>Basidiomycota</taxon>
        <taxon>Agaricomycotina</taxon>
        <taxon>Agaricomycetes</taxon>
        <taxon>Agaricomycetidae</taxon>
        <taxon>Agaricales</taxon>
        <taxon>Marasmiineae</taxon>
        <taxon>Mycenaceae</taxon>
        <taxon>Favolaschia</taxon>
    </lineage>
</organism>
<accession>A0AAW0DAR5</accession>
<name>A0AAW0DAR5_9AGAR</name>
<keyword evidence="3" id="KW-1185">Reference proteome</keyword>